<name>A0A368JGZ2_9BACT</name>
<keyword evidence="2" id="KW-1185">Reference proteome</keyword>
<comment type="caution">
    <text evidence="1">The sequence shown here is derived from an EMBL/GenBank/DDBJ whole genome shotgun (WGS) entry which is preliminary data.</text>
</comment>
<sequence>MESGFSFLKVGRWLKSLFEFGQAIKGEAKFTIQFGKTENQIYHAFRHTDALGLERTIVETAIKKHFPSIASKITEGKPLNSIIEIAGQRIQYSAFKLSDGTINIGRIHGVK</sequence>
<evidence type="ECO:0000313" key="2">
    <source>
        <dbReference type="Proteomes" id="UP000253383"/>
    </source>
</evidence>
<dbReference type="Proteomes" id="UP000253383">
    <property type="component" value="Unassembled WGS sequence"/>
</dbReference>
<gene>
    <name evidence="1" type="ORF">DUE52_29540</name>
</gene>
<organism evidence="1 2">
    <name type="scientific">Larkinella punicea</name>
    <dbReference type="NCBI Taxonomy" id="2315727"/>
    <lineage>
        <taxon>Bacteria</taxon>
        <taxon>Pseudomonadati</taxon>
        <taxon>Bacteroidota</taxon>
        <taxon>Cytophagia</taxon>
        <taxon>Cytophagales</taxon>
        <taxon>Spirosomataceae</taxon>
        <taxon>Larkinella</taxon>
    </lineage>
</organism>
<evidence type="ECO:0000313" key="1">
    <source>
        <dbReference type="EMBL" id="RCR65964.1"/>
    </source>
</evidence>
<proteinExistence type="predicted"/>
<dbReference type="EMBL" id="QOWE01000033">
    <property type="protein sequence ID" value="RCR65964.1"/>
    <property type="molecule type" value="Genomic_DNA"/>
</dbReference>
<reference evidence="1 2" key="1">
    <citation type="submission" date="2018-07" db="EMBL/GenBank/DDBJ databases">
        <title>Genome analysis of Larkinella rosea.</title>
        <authorList>
            <person name="Zhou Z."/>
            <person name="Wang G."/>
        </authorList>
    </citation>
    <scope>NUCLEOTIDE SEQUENCE [LARGE SCALE GENOMIC DNA]</scope>
    <source>
        <strain evidence="2">zzj9</strain>
    </source>
</reference>
<accession>A0A368JGZ2</accession>
<protein>
    <submittedName>
        <fullName evidence="1">Uncharacterized protein</fullName>
    </submittedName>
</protein>
<dbReference type="AlphaFoldDB" id="A0A368JGZ2"/>